<dbReference type="EMBL" id="CAJVCH010013008">
    <property type="protein sequence ID" value="CAG7673730.1"/>
    <property type="molecule type" value="Genomic_DNA"/>
</dbReference>
<dbReference type="AlphaFoldDB" id="A0A8J2J0Z7"/>
<organism evidence="1 2">
    <name type="scientific">Allacma fusca</name>
    <dbReference type="NCBI Taxonomy" id="39272"/>
    <lineage>
        <taxon>Eukaryota</taxon>
        <taxon>Metazoa</taxon>
        <taxon>Ecdysozoa</taxon>
        <taxon>Arthropoda</taxon>
        <taxon>Hexapoda</taxon>
        <taxon>Collembola</taxon>
        <taxon>Symphypleona</taxon>
        <taxon>Sminthuridae</taxon>
        <taxon>Allacma</taxon>
    </lineage>
</organism>
<gene>
    <name evidence="1" type="ORF">AFUS01_LOCUS2283</name>
</gene>
<dbReference type="Proteomes" id="UP000708208">
    <property type="component" value="Unassembled WGS sequence"/>
</dbReference>
<reference evidence="1" key="1">
    <citation type="submission" date="2021-06" db="EMBL/GenBank/DDBJ databases">
        <authorList>
            <person name="Hodson N. C."/>
            <person name="Mongue J. A."/>
            <person name="Jaron S. K."/>
        </authorList>
    </citation>
    <scope>NUCLEOTIDE SEQUENCE</scope>
</reference>
<keyword evidence="2" id="KW-1185">Reference proteome</keyword>
<proteinExistence type="predicted"/>
<accession>A0A8J2J0Z7</accession>
<name>A0A8J2J0Z7_9HEXA</name>
<comment type="caution">
    <text evidence="1">The sequence shown here is derived from an EMBL/GenBank/DDBJ whole genome shotgun (WGS) entry which is preliminary data.</text>
</comment>
<evidence type="ECO:0000313" key="1">
    <source>
        <dbReference type="EMBL" id="CAG7673730.1"/>
    </source>
</evidence>
<evidence type="ECO:0000313" key="2">
    <source>
        <dbReference type="Proteomes" id="UP000708208"/>
    </source>
</evidence>
<sequence length="141" mass="15563">MILTPWNSNLNLVAGSTLGNYFRIWSRSRGKANWSYSCSHHRALSNELTSPWAGALGGSGVSILTPRTTVGTNLPIDMSPGVKYSGVGSNMLCWRNRKDFASFNTPYPFLGLHSSSPSQASVEDLIAKIFQVFHAYRHTRI</sequence>
<protein>
    <submittedName>
        <fullName evidence="1">Uncharacterized protein</fullName>
    </submittedName>
</protein>